<dbReference type="Proteomes" id="UP001415857">
    <property type="component" value="Unassembled WGS sequence"/>
</dbReference>
<organism evidence="2 4">
    <name type="scientific">Liquidambar formosana</name>
    <name type="common">Formosan gum</name>
    <dbReference type="NCBI Taxonomy" id="63359"/>
    <lineage>
        <taxon>Eukaryota</taxon>
        <taxon>Viridiplantae</taxon>
        <taxon>Streptophyta</taxon>
        <taxon>Embryophyta</taxon>
        <taxon>Tracheophyta</taxon>
        <taxon>Spermatophyta</taxon>
        <taxon>Magnoliopsida</taxon>
        <taxon>eudicotyledons</taxon>
        <taxon>Gunneridae</taxon>
        <taxon>Pentapetalae</taxon>
        <taxon>Saxifragales</taxon>
        <taxon>Altingiaceae</taxon>
        <taxon>Liquidambar</taxon>
    </lineage>
</organism>
<dbReference type="EMBL" id="JBBPBK010000002">
    <property type="protein sequence ID" value="KAK9290638.1"/>
    <property type="molecule type" value="Genomic_DNA"/>
</dbReference>
<dbReference type="InterPro" id="IPR008808">
    <property type="entry name" value="Powdery_mildew-R_dom"/>
</dbReference>
<proteinExistence type="predicted"/>
<reference evidence="2 4" key="1">
    <citation type="journal article" date="2024" name="Plant J.">
        <title>Genome sequences and population genomics reveal climatic adaptation and genomic divergence between two closely related sweetgum species.</title>
        <authorList>
            <person name="Xu W.Q."/>
            <person name="Ren C.Q."/>
            <person name="Zhang X.Y."/>
            <person name="Comes H.P."/>
            <person name="Liu X.H."/>
            <person name="Li Y.G."/>
            <person name="Kettle C.J."/>
            <person name="Jalonen R."/>
            <person name="Gaisberger H."/>
            <person name="Ma Y.Z."/>
            <person name="Qiu Y.X."/>
        </authorList>
    </citation>
    <scope>NUCLEOTIDE SEQUENCE [LARGE SCALE GENOMIC DNA]</scope>
    <source>
        <strain evidence="2">Hangzhou</strain>
    </source>
</reference>
<comment type="caution">
    <text evidence="2">The sequence shown here is derived from an EMBL/GenBank/DDBJ whole genome shotgun (WGS) entry which is preliminary data.</text>
</comment>
<evidence type="ECO:0000313" key="3">
    <source>
        <dbReference type="EMBL" id="KAK9290638.1"/>
    </source>
</evidence>
<keyword evidence="4" id="KW-1185">Reference proteome</keyword>
<protein>
    <recommendedName>
        <fullName evidence="1">RPW8 domain-containing protein</fullName>
    </recommendedName>
</protein>
<evidence type="ECO:0000259" key="1">
    <source>
        <dbReference type="PROSITE" id="PS51153"/>
    </source>
</evidence>
<sequence length="168" mass="18940">MSGGVIEGAALGAVAGELLKAVLEAKNQTLKFKPILRKLESTLKSLIPKIEEIEKLNQNLDFLQKDDIGEFAKLLRQGEELVRRCLEVAWWNCCKKYRYSDKLVELDASLREFAALNLQVNMSKDIKILLLGIKQLNERLDRMGLSEGNGSGTLSTQRAHWFSCMCIN</sequence>
<dbReference type="Pfam" id="PF05659">
    <property type="entry name" value="RPW8"/>
    <property type="match status" value="1"/>
</dbReference>
<gene>
    <name evidence="2" type="ORF">L1049_008038</name>
    <name evidence="3" type="ORF">L1049_008811</name>
</gene>
<name>A0AAP0S8U2_LIQFO</name>
<evidence type="ECO:0000313" key="2">
    <source>
        <dbReference type="EMBL" id="KAK9289877.1"/>
    </source>
</evidence>
<dbReference type="PROSITE" id="PS51153">
    <property type="entry name" value="RPW8"/>
    <property type="match status" value="1"/>
</dbReference>
<dbReference type="AlphaFoldDB" id="A0AAP0S8U2"/>
<dbReference type="EMBL" id="JBBPBK010000002">
    <property type="protein sequence ID" value="KAK9289877.1"/>
    <property type="molecule type" value="Genomic_DNA"/>
</dbReference>
<accession>A0AAP0S8U2</accession>
<feature type="domain" description="RPW8" evidence="1">
    <location>
        <begin position="1"/>
        <end position="152"/>
    </location>
</feature>
<evidence type="ECO:0000313" key="4">
    <source>
        <dbReference type="Proteomes" id="UP001415857"/>
    </source>
</evidence>
<reference evidence="2" key="2">
    <citation type="submission" date="2024-04" db="EMBL/GenBank/DDBJ databases">
        <authorList>
            <person name="Xu W."/>
            <person name="Ren C."/>
        </authorList>
    </citation>
    <scope>NUCLEOTIDE SEQUENCE</scope>
    <source>
        <strain evidence="2">Hangzhou</strain>
        <tissue evidence="2">Leaves</tissue>
    </source>
</reference>